<dbReference type="EMBL" id="QGGW01000002">
    <property type="protein sequence ID" value="PWK61673.1"/>
    <property type="molecule type" value="Genomic_DNA"/>
</dbReference>
<dbReference type="OrthoDB" id="9779910at2"/>
<dbReference type="Pfam" id="PF00156">
    <property type="entry name" value="Pribosyltran"/>
    <property type="match status" value="1"/>
</dbReference>
<dbReference type="InterPro" id="IPR044005">
    <property type="entry name" value="DZR_2"/>
</dbReference>
<protein>
    <submittedName>
        <fullName evidence="4">ComF family protein</fullName>
    </submittedName>
</protein>
<dbReference type="Gene3D" id="3.40.50.2020">
    <property type="match status" value="1"/>
</dbReference>
<proteinExistence type="inferred from homology"/>
<gene>
    <name evidence="4" type="ORF">C7455_102365</name>
</gene>
<dbReference type="InterPro" id="IPR051910">
    <property type="entry name" value="ComF/GntX_DNA_util-trans"/>
</dbReference>
<accession>A0A316GL94</accession>
<sequence length="241" mass="25889">MRLQTLLHAVFPPECLCCGARVETDFAICGACWRDTPFVLGASCDLCGVGLPGQRGNGAPLICEECHMVARPWARGRSVLHYADNGRKLVLGLKHGDRAEIARAAGPWMARAASDLLADAPLIVPIPLHWQRLAKRRFNQSALLAKALAEASGCDWLPDALIRVRNTGTQDGRDRDNRFANLDAAILVHPRRAAALSGRRVLLVDDVMTSGATFSAATQACHAAGAQQVCVIALARVARDV</sequence>
<feature type="domain" description="Double zinc ribbon" evidence="3">
    <location>
        <begin position="6"/>
        <end position="66"/>
    </location>
</feature>
<evidence type="ECO:0000256" key="1">
    <source>
        <dbReference type="ARBA" id="ARBA00008007"/>
    </source>
</evidence>
<dbReference type="InterPro" id="IPR000836">
    <property type="entry name" value="PRTase_dom"/>
</dbReference>
<dbReference type="SUPFAM" id="SSF53271">
    <property type="entry name" value="PRTase-like"/>
    <property type="match status" value="1"/>
</dbReference>
<dbReference type="RefSeq" id="WP_109666725.1">
    <property type="nucleotide sequence ID" value="NZ_QGGW01000002.1"/>
</dbReference>
<evidence type="ECO:0000313" key="5">
    <source>
        <dbReference type="Proteomes" id="UP000245708"/>
    </source>
</evidence>
<organism evidence="4 5">
    <name type="scientific">Roseicyclus mahoneyensis</name>
    <dbReference type="NCBI Taxonomy" id="164332"/>
    <lineage>
        <taxon>Bacteria</taxon>
        <taxon>Pseudomonadati</taxon>
        <taxon>Pseudomonadota</taxon>
        <taxon>Alphaproteobacteria</taxon>
        <taxon>Rhodobacterales</taxon>
        <taxon>Roseobacteraceae</taxon>
        <taxon>Roseicyclus</taxon>
    </lineage>
</organism>
<evidence type="ECO:0000259" key="2">
    <source>
        <dbReference type="Pfam" id="PF00156"/>
    </source>
</evidence>
<name>A0A316GL94_9RHOB</name>
<dbReference type="PANTHER" id="PTHR47505:SF1">
    <property type="entry name" value="DNA UTILIZATION PROTEIN YHGH"/>
    <property type="match status" value="1"/>
</dbReference>
<dbReference type="CDD" id="cd06223">
    <property type="entry name" value="PRTases_typeI"/>
    <property type="match status" value="1"/>
</dbReference>
<dbReference type="InterPro" id="IPR029057">
    <property type="entry name" value="PRTase-like"/>
</dbReference>
<reference evidence="4 5" key="1">
    <citation type="submission" date="2018-05" db="EMBL/GenBank/DDBJ databases">
        <title>Genomic Encyclopedia of Type Strains, Phase IV (KMG-IV): sequencing the most valuable type-strain genomes for metagenomic binning, comparative biology and taxonomic classification.</title>
        <authorList>
            <person name="Goeker M."/>
        </authorList>
    </citation>
    <scope>NUCLEOTIDE SEQUENCE [LARGE SCALE GENOMIC DNA]</scope>
    <source>
        <strain evidence="4 5">DSM 16097</strain>
    </source>
</reference>
<dbReference type="Pfam" id="PF18912">
    <property type="entry name" value="DZR_2"/>
    <property type="match status" value="1"/>
</dbReference>
<comment type="caution">
    <text evidence="4">The sequence shown here is derived from an EMBL/GenBank/DDBJ whole genome shotgun (WGS) entry which is preliminary data.</text>
</comment>
<comment type="similarity">
    <text evidence="1">Belongs to the ComF/GntX family.</text>
</comment>
<dbReference type="PANTHER" id="PTHR47505">
    <property type="entry name" value="DNA UTILIZATION PROTEIN YHGH"/>
    <property type="match status" value="1"/>
</dbReference>
<feature type="domain" description="Phosphoribosyltransferase" evidence="2">
    <location>
        <begin position="189"/>
        <end position="236"/>
    </location>
</feature>
<dbReference type="Proteomes" id="UP000245708">
    <property type="component" value="Unassembled WGS sequence"/>
</dbReference>
<dbReference type="AlphaFoldDB" id="A0A316GL94"/>
<evidence type="ECO:0000259" key="3">
    <source>
        <dbReference type="Pfam" id="PF18912"/>
    </source>
</evidence>
<keyword evidence="5" id="KW-1185">Reference proteome</keyword>
<evidence type="ECO:0000313" key="4">
    <source>
        <dbReference type="EMBL" id="PWK61673.1"/>
    </source>
</evidence>